<sequence length="245" mass="26921">MPVERSNHRGHNAYLSSLPYQRAQLGTSSMVGPQMQPATGGQSSWMGTMGTMQMAASQMHPGHYPRQQQVYSKDGYFSQHAGMFMGTSQVAQAGPVNMQINNQAPNHPPSNDGDTILLYQPYKPPTQVPSVERPEYAFTNNALQLDLGPVAGSMGGTPQYIHSGYPSSSSTPLSNGSQRSVAERTRRADGPHRPPVFMPERSAPLQDSSSRFKRPTITRQPRPRPDKPPSPPDASHRWRSFLVPD</sequence>
<name>A0A0H2RK22_9AGAM</name>
<dbReference type="AlphaFoldDB" id="A0A0H2RK22"/>
<reference evidence="2 3" key="1">
    <citation type="submission" date="2015-04" db="EMBL/GenBank/DDBJ databases">
        <title>Complete genome sequence of Schizopora paradoxa KUC8140, a cosmopolitan wood degrader in East Asia.</title>
        <authorList>
            <consortium name="DOE Joint Genome Institute"/>
            <person name="Min B."/>
            <person name="Park H."/>
            <person name="Jang Y."/>
            <person name="Kim J.-J."/>
            <person name="Kim K.H."/>
            <person name="Pangilinan J."/>
            <person name="Lipzen A."/>
            <person name="Riley R."/>
            <person name="Grigoriev I.V."/>
            <person name="Spatafora J.W."/>
            <person name="Choi I.-G."/>
        </authorList>
    </citation>
    <scope>NUCLEOTIDE SEQUENCE [LARGE SCALE GENOMIC DNA]</scope>
    <source>
        <strain evidence="2 3">KUC8140</strain>
    </source>
</reference>
<dbReference type="InParanoid" id="A0A0H2RK22"/>
<evidence type="ECO:0000313" key="2">
    <source>
        <dbReference type="EMBL" id="KLO11927.1"/>
    </source>
</evidence>
<accession>A0A0H2RK22</accession>
<protein>
    <submittedName>
        <fullName evidence="2">Uncharacterized protein</fullName>
    </submittedName>
</protein>
<dbReference type="Proteomes" id="UP000053477">
    <property type="component" value="Unassembled WGS sequence"/>
</dbReference>
<feature type="compositionally biased region" description="Basic and acidic residues" evidence="1">
    <location>
        <begin position="181"/>
        <end position="192"/>
    </location>
</feature>
<evidence type="ECO:0000313" key="3">
    <source>
        <dbReference type="Proteomes" id="UP000053477"/>
    </source>
</evidence>
<dbReference type="EMBL" id="KQ085989">
    <property type="protein sequence ID" value="KLO11927.1"/>
    <property type="molecule type" value="Genomic_DNA"/>
</dbReference>
<proteinExistence type="predicted"/>
<evidence type="ECO:0000256" key="1">
    <source>
        <dbReference type="SAM" id="MobiDB-lite"/>
    </source>
</evidence>
<feature type="region of interest" description="Disordered" evidence="1">
    <location>
        <begin position="158"/>
        <end position="245"/>
    </location>
</feature>
<keyword evidence="3" id="KW-1185">Reference proteome</keyword>
<gene>
    <name evidence="2" type="ORF">SCHPADRAFT_446646</name>
</gene>
<feature type="compositionally biased region" description="Low complexity" evidence="1">
    <location>
        <begin position="163"/>
        <end position="177"/>
    </location>
</feature>
<organism evidence="2 3">
    <name type="scientific">Schizopora paradoxa</name>
    <dbReference type="NCBI Taxonomy" id="27342"/>
    <lineage>
        <taxon>Eukaryota</taxon>
        <taxon>Fungi</taxon>
        <taxon>Dikarya</taxon>
        <taxon>Basidiomycota</taxon>
        <taxon>Agaricomycotina</taxon>
        <taxon>Agaricomycetes</taxon>
        <taxon>Hymenochaetales</taxon>
        <taxon>Schizoporaceae</taxon>
        <taxon>Schizopora</taxon>
    </lineage>
</organism>